<sequence length="169" mass="19845">MYLAYTDNKTGIRGVKLKVYREEINTNYTQYLYSTLPFSYDYLKYQRNDYCKPAVKLVTCHDLEVRPSADIKPNIISLIQAQWMGNHSKHLKNPESFILNGCGFFESNSLLNIKKILKTAWDFVYVLITTLPISSLFDTERKRLEQSADQYIVKIVIFCKEKLQLRIKI</sequence>
<accession>A0AAD5K3N6</accession>
<comment type="caution">
    <text evidence="1">The sequence shown here is derived from an EMBL/GenBank/DDBJ whole genome shotgun (WGS) entry which is preliminary data.</text>
</comment>
<dbReference type="EMBL" id="JAIXMP010000009">
    <property type="protein sequence ID" value="KAI9267942.1"/>
    <property type="molecule type" value="Genomic_DNA"/>
</dbReference>
<gene>
    <name evidence="1" type="ORF">BDA99DRAFT_535467</name>
</gene>
<name>A0AAD5K3N6_9FUNG</name>
<proteinExistence type="predicted"/>
<reference evidence="1" key="1">
    <citation type="journal article" date="2022" name="IScience">
        <title>Evolution of zygomycete secretomes and the origins of terrestrial fungal ecologies.</title>
        <authorList>
            <person name="Chang Y."/>
            <person name="Wang Y."/>
            <person name="Mondo S."/>
            <person name="Ahrendt S."/>
            <person name="Andreopoulos W."/>
            <person name="Barry K."/>
            <person name="Beard J."/>
            <person name="Benny G.L."/>
            <person name="Blankenship S."/>
            <person name="Bonito G."/>
            <person name="Cuomo C."/>
            <person name="Desiro A."/>
            <person name="Gervers K.A."/>
            <person name="Hundley H."/>
            <person name="Kuo A."/>
            <person name="LaButti K."/>
            <person name="Lang B.F."/>
            <person name="Lipzen A."/>
            <person name="O'Donnell K."/>
            <person name="Pangilinan J."/>
            <person name="Reynolds N."/>
            <person name="Sandor L."/>
            <person name="Smith M.E."/>
            <person name="Tsang A."/>
            <person name="Grigoriev I.V."/>
            <person name="Stajich J.E."/>
            <person name="Spatafora J.W."/>
        </authorList>
    </citation>
    <scope>NUCLEOTIDE SEQUENCE</scope>
    <source>
        <strain evidence="1">RSA 2281</strain>
    </source>
</reference>
<evidence type="ECO:0000313" key="1">
    <source>
        <dbReference type="EMBL" id="KAI9267942.1"/>
    </source>
</evidence>
<keyword evidence="2" id="KW-1185">Reference proteome</keyword>
<protein>
    <submittedName>
        <fullName evidence="1">Uncharacterized protein</fullName>
    </submittedName>
</protein>
<evidence type="ECO:0000313" key="2">
    <source>
        <dbReference type="Proteomes" id="UP001209540"/>
    </source>
</evidence>
<dbReference type="Proteomes" id="UP001209540">
    <property type="component" value="Unassembled WGS sequence"/>
</dbReference>
<dbReference type="AlphaFoldDB" id="A0AAD5K3N6"/>
<reference evidence="1" key="2">
    <citation type="submission" date="2023-02" db="EMBL/GenBank/DDBJ databases">
        <authorList>
            <consortium name="DOE Joint Genome Institute"/>
            <person name="Mondo S.J."/>
            <person name="Chang Y."/>
            <person name="Wang Y."/>
            <person name="Ahrendt S."/>
            <person name="Andreopoulos W."/>
            <person name="Barry K."/>
            <person name="Beard J."/>
            <person name="Benny G.L."/>
            <person name="Blankenship S."/>
            <person name="Bonito G."/>
            <person name="Cuomo C."/>
            <person name="Desiro A."/>
            <person name="Gervers K.A."/>
            <person name="Hundley H."/>
            <person name="Kuo A."/>
            <person name="LaButti K."/>
            <person name="Lang B.F."/>
            <person name="Lipzen A."/>
            <person name="O'Donnell K."/>
            <person name="Pangilinan J."/>
            <person name="Reynolds N."/>
            <person name="Sandor L."/>
            <person name="Smith M.W."/>
            <person name="Tsang A."/>
            <person name="Grigoriev I.V."/>
            <person name="Stajich J.E."/>
            <person name="Spatafora J.W."/>
        </authorList>
    </citation>
    <scope>NUCLEOTIDE SEQUENCE</scope>
    <source>
        <strain evidence="1">RSA 2281</strain>
    </source>
</reference>
<organism evidence="1 2">
    <name type="scientific">Phascolomyces articulosus</name>
    <dbReference type="NCBI Taxonomy" id="60185"/>
    <lineage>
        <taxon>Eukaryota</taxon>
        <taxon>Fungi</taxon>
        <taxon>Fungi incertae sedis</taxon>
        <taxon>Mucoromycota</taxon>
        <taxon>Mucoromycotina</taxon>
        <taxon>Mucoromycetes</taxon>
        <taxon>Mucorales</taxon>
        <taxon>Lichtheimiaceae</taxon>
        <taxon>Phascolomyces</taxon>
    </lineage>
</organism>